<gene>
    <name evidence="1" type="ORF">STAS_04435</name>
</gene>
<keyword evidence="2" id="KW-1185">Reference proteome</keyword>
<dbReference type="EMBL" id="BKCP01002891">
    <property type="protein sequence ID" value="GER28623.1"/>
    <property type="molecule type" value="Genomic_DNA"/>
</dbReference>
<dbReference type="Proteomes" id="UP000325081">
    <property type="component" value="Unassembled WGS sequence"/>
</dbReference>
<proteinExistence type="predicted"/>
<reference evidence="2" key="1">
    <citation type="journal article" date="2019" name="Curr. Biol.">
        <title>Genome Sequence of Striga asiatica Provides Insight into the Evolution of Plant Parasitism.</title>
        <authorList>
            <person name="Yoshida S."/>
            <person name="Kim S."/>
            <person name="Wafula E.K."/>
            <person name="Tanskanen J."/>
            <person name="Kim Y.M."/>
            <person name="Honaas L."/>
            <person name="Yang Z."/>
            <person name="Spallek T."/>
            <person name="Conn C.E."/>
            <person name="Ichihashi Y."/>
            <person name="Cheong K."/>
            <person name="Cui S."/>
            <person name="Der J.P."/>
            <person name="Gundlach H."/>
            <person name="Jiao Y."/>
            <person name="Hori C."/>
            <person name="Ishida J.K."/>
            <person name="Kasahara H."/>
            <person name="Kiba T."/>
            <person name="Kim M.S."/>
            <person name="Koo N."/>
            <person name="Laohavisit A."/>
            <person name="Lee Y.H."/>
            <person name="Lumba S."/>
            <person name="McCourt P."/>
            <person name="Mortimer J.C."/>
            <person name="Mutuku J.M."/>
            <person name="Nomura T."/>
            <person name="Sasaki-Sekimoto Y."/>
            <person name="Seto Y."/>
            <person name="Wang Y."/>
            <person name="Wakatake T."/>
            <person name="Sakakibara H."/>
            <person name="Demura T."/>
            <person name="Yamaguchi S."/>
            <person name="Yoneyama K."/>
            <person name="Manabe R.I."/>
            <person name="Nelson D.C."/>
            <person name="Schulman A.H."/>
            <person name="Timko M.P."/>
            <person name="dePamphilis C.W."/>
            <person name="Choi D."/>
            <person name="Shirasu K."/>
        </authorList>
    </citation>
    <scope>NUCLEOTIDE SEQUENCE [LARGE SCALE GENOMIC DNA]</scope>
    <source>
        <strain evidence="2">cv. UVA1</strain>
    </source>
</reference>
<name>A0A5A7P717_STRAF</name>
<dbReference type="AlphaFoldDB" id="A0A5A7P717"/>
<evidence type="ECO:0000313" key="2">
    <source>
        <dbReference type="Proteomes" id="UP000325081"/>
    </source>
</evidence>
<evidence type="ECO:0000313" key="1">
    <source>
        <dbReference type="EMBL" id="GER28623.1"/>
    </source>
</evidence>
<protein>
    <submittedName>
        <fullName evidence="1">Dihydroxy-acid dehydratase</fullName>
    </submittedName>
</protein>
<organism evidence="1 2">
    <name type="scientific">Striga asiatica</name>
    <name type="common">Asiatic witchweed</name>
    <name type="synonym">Buchnera asiatica</name>
    <dbReference type="NCBI Taxonomy" id="4170"/>
    <lineage>
        <taxon>Eukaryota</taxon>
        <taxon>Viridiplantae</taxon>
        <taxon>Streptophyta</taxon>
        <taxon>Embryophyta</taxon>
        <taxon>Tracheophyta</taxon>
        <taxon>Spermatophyta</taxon>
        <taxon>Magnoliopsida</taxon>
        <taxon>eudicotyledons</taxon>
        <taxon>Gunneridae</taxon>
        <taxon>Pentapetalae</taxon>
        <taxon>asterids</taxon>
        <taxon>lamiids</taxon>
        <taxon>Lamiales</taxon>
        <taxon>Orobanchaceae</taxon>
        <taxon>Buchnereae</taxon>
        <taxon>Striga</taxon>
    </lineage>
</organism>
<sequence>MSLRSSKASLSSPSVQRQSITELAARAQALYKRVESGYVRNNTAARERSSELGGFLDSILRTQSADYGIPRESICSSTSMASLTRLDLQRPDTTVLYVNTIERELIGTEALFHHFLHENQSLLDTARFAESTYQHIYSHISPRALGCGHLLPNPQSSTKVTFLDVFSSGLSPYLGISSINRIAGLIWWALHNPFISMLKVETSGKTPSLSILECRFSTSMSLFPSTRRFSRKLYVWVVGSTWNSSRIESRTPTASSYISNFAQLSITIKKVPSSSSTPESFICSRTHRMFLNDPAVPSFWMISWYIARVGLKLGCREAHLKSFSAEVPSSSRRRVSRSCHGLKSGESCMLEVPEETAAESARGFSELISGKLDEFTLSGFEA</sequence>
<comment type="caution">
    <text evidence="1">The sequence shown here is derived from an EMBL/GenBank/DDBJ whole genome shotgun (WGS) entry which is preliminary data.</text>
</comment>
<accession>A0A5A7P717</accession>